<evidence type="ECO:0000313" key="2">
    <source>
        <dbReference type="EMBL" id="CAK9043650.1"/>
    </source>
</evidence>
<sequence length="420" mass="45875">MALGRGAEIPVNPHVSKFGVGISWDKGPKAVDVDLQAVIVDDKGVIIDAVYYNNMKALRCITHSGDEQTGERAGLDETIWITMPRIPQQVKSVIFVVAAHNRGHLRDVSNGVIHVLEDTMQNEVASYRMEESPHEVDAVLMMVKSDQGDWNLRVLDSPAQPGRHFMDILEPTLGNLIRGILPGAPKRQKVAFAMEKGAVVDLPQASSLGIVTAGLGWDVARGSDIDLDVSVVFFGKDFQEVGAVFFGNTEQFGVQHSGDNLTGEGSGDDEVIKVNLAKIPDTVAQMIFSVNIYTPNVTFDQVANAYCRVCSEDGSELARYVLREARGETGLLIARLFREPGDRWGFQAIGNFCRGRTYKDSLRDMAPLVRQSARDIQKISMASTVEWGGSASSAPRGSHERPIIATVVEPVKKPNECCLQ</sequence>
<dbReference type="EMBL" id="CAXAMM010018557">
    <property type="protein sequence ID" value="CAK9043650.1"/>
    <property type="molecule type" value="Genomic_DNA"/>
</dbReference>
<gene>
    <name evidence="2" type="ORF">SCF082_LOCUS24915</name>
</gene>
<dbReference type="Proteomes" id="UP001642464">
    <property type="component" value="Unassembled WGS sequence"/>
</dbReference>
<feature type="domain" description="TerD" evidence="1">
    <location>
        <begin position="3"/>
        <end position="157"/>
    </location>
</feature>
<dbReference type="InterPro" id="IPR003325">
    <property type="entry name" value="TerD"/>
</dbReference>
<dbReference type="Pfam" id="PF02342">
    <property type="entry name" value="TerD"/>
    <property type="match status" value="2"/>
</dbReference>
<name>A0ABP0LWM6_9DINO</name>
<organism evidence="2 3">
    <name type="scientific">Durusdinium trenchii</name>
    <dbReference type="NCBI Taxonomy" id="1381693"/>
    <lineage>
        <taxon>Eukaryota</taxon>
        <taxon>Sar</taxon>
        <taxon>Alveolata</taxon>
        <taxon>Dinophyceae</taxon>
        <taxon>Suessiales</taxon>
        <taxon>Symbiodiniaceae</taxon>
        <taxon>Durusdinium</taxon>
    </lineage>
</organism>
<dbReference type="InterPro" id="IPR051324">
    <property type="entry name" value="Stress/Tellurium_Resist"/>
</dbReference>
<dbReference type="PANTHER" id="PTHR32097:SF17">
    <property type="entry name" value="CAMP-BINDING PROTEIN 1-RELATED"/>
    <property type="match status" value="1"/>
</dbReference>
<accession>A0ABP0LWM6</accession>
<evidence type="ECO:0000313" key="3">
    <source>
        <dbReference type="Proteomes" id="UP001642464"/>
    </source>
</evidence>
<reference evidence="2 3" key="1">
    <citation type="submission" date="2024-02" db="EMBL/GenBank/DDBJ databases">
        <authorList>
            <person name="Chen Y."/>
            <person name="Shah S."/>
            <person name="Dougan E. K."/>
            <person name="Thang M."/>
            <person name="Chan C."/>
        </authorList>
    </citation>
    <scope>NUCLEOTIDE SEQUENCE [LARGE SCALE GENOMIC DNA]</scope>
</reference>
<dbReference type="CDD" id="cd06974">
    <property type="entry name" value="TerD_like"/>
    <property type="match status" value="2"/>
</dbReference>
<comment type="caution">
    <text evidence="2">The sequence shown here is derived from an EMBL/GenBank/DDBJ whole genome shotgun (WGS) entry which is preliminary data.</text>
</comment>
<evidence type="ECO:0000259" key="1">
    <source>
        <dbReference type="Pfam" id="PF02342"/>
    </source>
</evidence>
<dbReference type="PANTHER" id="PTHR32097">
    <property type="entry name" value="CAMP-BINDING PROTEIN 1-RELATED"/>
    <property type="match status" value="1"/>
</dbReference>
<keyword evidence="3" id="KW-1185">Reference proteome</keyword>
<dbReference type="Gene3D" id="2.60.60.30">
    <property type="entry name" value="sav2460 like domains"/>
    <property type="match status" value="2"/>
</dbReference>
<protein>
    <submittedName>
        <fullName evidence="2">Tellurium resistance protein TerZ</fullName>
    </submittedName>
</protein>
<proteinExistence type="predicted"/>
<feature type="domain" description="TerD" evidence="1">
    <location>
        <begin position="192"/>
        <end position="352"/>
    </location>
</feature>